<evidence type="ECO:0000256" key="2">
    <source>
        <dbReference type="ARBA" id="ARBA00023015"/>
    </source>
</evidence>
<name>A0A495D4E8_9PROT</name>
<comment type="similarity">
    <text evidence="5">Belongs to the HrcA family.</text>
</comment>
<dbReference type="InterPro" id="IPR021153">
    <property type="entry name" value="HrcA_C"/>
</dbReference>
<evidence type="ECO:0000256" key="5">
    <source>
        <dbReference type="HAMAP-Rule" id="MF_00081"/>
    </source>
</evidence>
<evidence type="ECO:0000259" key="6">
    <source>
        <dbReference type="Pfam" id="PF01628"/>
    </source>
</evidence>
<evidence type="ECO:0000313" key="7">
    <source>
        <dbReference type="EMBL" id="RKQ96774.1"/>
    </source>
</evidence>
<comment type="caution">
    <text evidence="7">The sequence shown here is derived from an EMBL/GenBank/DDBJ whole genome shotgun (WGS) entry which is preliminary data.</text>
</comment>
<dbReference type="HAMAP" id="MF_00081">
    <property type="entry name" value="HrcA"/>
    <property type="match status" value="1"/>
</dbReference>
<keyword evidence="2 5" id="KW-0805">Transcription regulation</keyword>
<comment type="function">
    <text evidence="5">Negative regulator of class I heat shock genes (grpE-dnaK-dnaJ and groELS operons). Prevents heat-shock induction of these operons.</text>
</comment>
<dbReference type="RefSeq" id="WP_121211326.1">
    <property type="nucleotide sequence ID" value="NZ_RBIM01000004.1"/>
</dbReference>
<dbReference type="SUPFAM" id="SSF46785">
    <property type="entry name" value="Winged helix' DNA-binding domain"/>
    <property type="match status" value="1"/>
</dbReference>
<dbReference type="InterPro" id="IPR036388">
    <property type="entry name" value="WH-like_DNA-bd_sf"/>
</dbReference>
<keyword evidence="3 5" id="KW-0346">Stress response</keyword>
<gene>
    <name evidence="5" type="primary">hrcA</name>
    <name evidence="7" type="ORF">C7435_2108</name>
</gene>
<dbReference type="GO" id="GO:0003677">
    <property type="term" value="F:DNA binding"/>
    <property type="evidence" value="ECO:0007669"/>
    <property type="project" value="InterPro"/>
</dbReference>
<dbReference type="NCBIfam" id="TIGR00331">
    <property type="entry name" value="hrcA"/>
    <property type="match status" value="1"/>
</dbReference>
<dbReference type="AlphaFoldDB" id="A0A495D4E8"/>
<dbReference type="PIRSF" id="PIRSF005485">
    <property type="entry name" value="HrcA"/>
    <property type="match status" value="1"/>
</dbReference>
<dbReference type="EMBL" id="RBIM01000004">
    <property type="protein sequence ID" value="RKQ96774.1"/>
    <property type="molecule type" value="Genomic_DNA"/>
</dbReference>
<organism evidence="7 8">
    <name type="scientific">Maricaulis maris</name>
    <dbReference type="NCBI Taxonomy" id="74318"/>
    <lineage>
        <taxon>Bacteria</taxon>
        <taxon>Pseudomonadati</taxon>
        <taxon>Pseudomonadota</taxon>
        <taxon>Alphaproteobacteria</taxon>
        <taxon>Maricaulales</taxon>
        <taxon>Maricaulaceae</taxon>
        <taxon>Maricaulis</taxon>
    </lineage>
</organism>
<dbReference type="InterPro" id="IPR002571">
    <property type="entry name" value="HrcA"/>
</dbReference>
<dbReference type="InterPro" id="IPR036390">
    <property type="entry name" value="WH_DNA-bd_sf"/>
</dbReference>
<keyword evidence="4 5" id="KW-0804">Transcription</keyword>
<evidence type="ECO:0000256" key="1">
    <source>
        <dbReference type="ARBA" id="ARBA00022491"/>
    </source>
</evidence>
<dbReference type="OrthoDB" id="9783139at2"/>
<sequence length="359" mass="38421">MSQTAPQSALAALDDRMRTIFREIVEAYLRSGDPVGSRTLSQTGNLSLSPASIRNTMADLADLGLLSAPHASAGRMPTHAGLRLFVDGLLQVGELSADERKAIEGQVSVSGRSTQDLLTEATSLLGGLAGGAGLVITSKREAPMRHVEFVPLSAVEMLAVLVFEDGSVENRLMRTPDGIPPAALIEAGNYLSTRLKGRTLSDARKAIELEIAERRSALDGAAESLVTLGLADWSGGQGRERSLIVRGQARLLESLEAASDLERIRLLFDDIERKEELITLLDKARDAQGVRLFIGAENPLFSLSGSSVIVAPYMNAEQEIIGALGVIGPTRLNYARVIPLVDYTARVVGQILDSARSRE</sequence>
<accession>A0A495D4E8</accession>
<dbReference type="GO" id="GO:0045892">
    <property type="term" value="P:negative regulation of DNA-templated transcription"/>
    <property type="evidence" value="ECO:0007669"/>
    <property type="project" value="UniProtKB-UniRule"/>
</dbReference>
<evidence type="ECO:0000256" key="3">
    <source>
        <dbReference type="ARBA" id="ARBA00023016"/>
    </source>
</evidence>
<evidence type="ECO:0000256" key="4">
    <source>
        <dbReference type="ARBA" id="ARBA00023163"/>
    </source>
</evidence>
<feature type="domain" description="Heat-inducible transcription repressor HrcA C-terminal" evidence="6">
    <location>
        <begin position="115"/>
        <end position="338"/>
    </location>
</feature>
<dbReference type="SUPFAM" id="SSF55781">
    <property type="entry name" value="GAF domain-like"/>
    <property type="match status" value="1"/>
</dbReference>
<dbReference type="Proteomes" id="UP000273675">
    <property type="component" value="Unassembled WGS sequence"/>
</dbReference>
<dbReference type="PANTHER" id="PTHR34824">
    <property type="entry name" value="HEAT-INDUCIBLE TRANSCRIPTION REPRESSOR HRCA"/>
    <property type="match status" value="1"/>
</dbReference>
<protein>
    <recommendedName>
        <fullName evidence="5">Heat-inducible transcription repressor HrcA</fullName>
    </recommendedName>
</protein>
<dbReference type="Pfam" id="PF01628">
    <property type="entry name" value="HrcA"/>
    <property type="match status" value="1"/>
</dbReference>
<evidence type="ECO:0000313" key="8">
    <source>
        <dbReference type="Proteomes" id="UP000273675"/>
    </source>
</evidence>
<dbReference type="Gene3D" id="1.10.10.10">
    <property type="entry name" value="Winged helix-like DNA-binding domain superfamily/Winged helix DNA-binding domain"/>
    <property type="match status" value="1"/>
</dbReference>
<dbReference type="Gene3D" id="3.30.450.40">
    <property type="match status" value="1"/>
</dbReference>
<dbReference type="InterPro" id="IPR029016">
    <property type="entry name" value="GAF-like_dom_sf"/>
</dbReference>
<keyword evidence="1 5" id="KW-0678">Repressor</keyword>
<reference evidence="7 8" key="1">
    <citation type="submission" date="2018-10" db="EMBL/GenBank/DDBJ databases">
        <title>Genomic Encyclopedia of Type Strains, Phase IV (KMG-IV): sequencing the most valuable type-strain genomes for metagenomic binning, comparative biology and taxonomic classification.</title>
        <authorList>
            <person name="Goeker M."/>
        </authorList>
    </citation>
    <scope>NUCLEOTIDE SEQUENCE [LARGE SCALE GENOMIC DNA]</scope>
    <source>
        <strain evidence="7 8">DSM 4734</strain>
    </source>
</reference>
<proteinExistence type="inferred from homology"/>
<dbReference type="PANTHER" id="PTHR34824:SF1">
    <property type="entry name" value="HEAT-INDUCIBLE TRANSCRIPTION REPRESSOR HRCA"/>
    <property type="match status" value="1"/>
</dbReference>